<name>A0A914WXE4_9BILA</name>
<proteinExistence type="predicted"/>
<evidence type="ECO:0000256" key="1">
    <source>
        <dbReference type="SAM" id="MobiDB-lite"/>
    </source>
</evidence>
<reference evidence="3" key="1">
    <citation type="submission" date="2022-11" db="UniProtKB">
        <authorList>
            <consortium name="WormBaseParasite"/>
        </authorList>
    </citation>
    <scope>IDENTIFICATION</scope>
</reference>
<keyword evidence="2" id="KW-1185">Reference proteome</keyword>
<accession>A0A914WXE4</accession>
<evidence type="ECO:0000313" key="3">
    <source>
        <dbReference type="WBParaSite" id="PSAMB.scaffold576size46676.g7290.t1"/>
    </source>
</evidence>
<feature type="region of interest" description="Disordered" evidence="1">
    <location>
        <begin position="81"/>
        <end position="100"/>
    </location>
</feature>
<dbReference type="Proteomes" id="UP000887566">
    <property type="component" value="Unplaced"/>
</dbReference>
<dbReference type="WBParaSite" id="PSAMB.scaffold576size46676.g7290.t1">
    <property type="protein sequence ID" value="PSAMB.scaffold576size46676.g7290.t1"/>
    <property type="gene ID" value="PSAMB.scaffold576size46676.g7290"/>
</dbReference>
<dbReference type="AlphaFoldDB" id="A0A914WXE4"/>
<evidence type="ECO:0000313" key="2">
    <source>
        <dbReference type="Proteomes" id="UP000887566"/>
    </source>
</evidence>
<organism evidence="2 3">
    <name type="scientific">Plectus sambesii</name>
    <dbReference type="NCBI Taxonomy" id="2011161"/>
    <lineage>
        <taxon>Eukaryota</taxon>
        <taxon>Metazoa</taxon>
        <taxon>Ecdysozoa</taxon>
        <taxon>Nematoda</taxon>
        <taxon>Chromadorea</taxon>
        <taxon>Plectida</taxon>
        <taxon>Plectina</taxon>
        <taxon>Plectoidea</taxon>
        <taxon>Plectidae</taxon>
        <taxon>Plectus</taxon>
    </lineage>
</organism>
<sequence>MKAEKACHNQMRKLSNGTENLQRREMQMHNSALEYYISTDKAHLSQMMKLSNGTQNQQNKETQMAKDLSRTSRPLARLGELCQGGGPAGSAGRQGATGTAMASSVPKVKALVKRYTRPDGGEAVILGRGSGWTKSRKCSRHATGLVGPPLFDNKPLAEAMAFGKDDSLSKTLTQIGRRPRHD</sequence>
<protein>
    <submittedName>
        <fullName evidence="3">Uncharacterized protein</fullName>
    </submittedName>
</protein>